<gene>
    <name evidence="1" type="ORF">F2Q69_00051298</name>
</gene>
<organism evidence="1 2">
    <name type="scientific">Brassica cretica</name>
    <name type="common">Mustard</name>
    <dbReference type="NCBI Taxonomy" id="69181"/>
    <lineage>
        <taxon>Eukaryota</taxon>
        <taxon>Viridiplantae</taxon>
        <taxon>Streptophyta</taxon>
        <taxon>Embryophyta</taxon>
        <taxon>Tracheophyta</taxon>
        <taxon>Spermatophyta</taxon>
        <taxon>Magnoliopsida</taxon>
        <taxon>eudicotyledons</taxon>
        <taxon>Gunneridae</taxon>
        <taxon>Pentapetalae</taxon>
        <taxon>rosids</taxon>
        <taxon>malvids</taxon>
        <taxon>Brassicales</taxon>
        <taxon>Brassicaceae</taxon>
        <taxon>Brassiceae</taxon>
        <taxon>Brassica</taxon>
    </lineage>
</organism>
<evidence type="ECO:0000313" key="2">
    <source>
        <dbReference type="Proteomes" id="UP000712600"/>
    </source>
</evidence>
<protein>
    <submittedName>
        <fullName evidence="1">Uncharacterized protein</fullName>
    </submittedName>
</protein>
<dbReference type="AlphaFoldDB" id="A0A8S9PUF2"/>
<accession>A0A8S9PUF2</accession>
<sequence length="217" mass="24436">MIVTLSTEKICSLSLLDKPVTGFVKFWNDTPAMKSPMVSFQSYGAIPPCSLHSLRYGNAEDQSCLGIVASDDMSELMEVDKLLSKLYAAMFISMKFEVMDLYSKPHDKLAHQKSPEEIKVCLELVDAAMFISMKFEVMDLYSKPHDKLAHQKSPEEIKVRLFSLSSVMLGLLGMSLDAVSNSFEFVSLSFYRFIGVVEALNLAIRICPKELIYFVVF</sequence>
<dbReference type="EMBL" id="QGKX02001347">
    <property type="protein sequence ID" value="KAF3525645.1"/>
    <property type="molecule type" value="Genomic_DNA"/>
</dbReference>
<reference evidence="1" key="1">
    <citation type="submission" date="2019-12" db="EMBL/GenBank/DDBJ databases">
        <title>Genome sequencing and annotation of Brassica cretica.</title>
        <authorList>
            <person name="Studholme D.J."/>
            <person name="Sarris P."/>
        </authorList>
    </citation>
    <scope>NUCLEOTIDE SEQUENCE</scope>
    <source>
        <strain evidence="1">PFS-109/04</strain>
        <tissue evidence="1">Leaf</tissue>
    </source>
</reference>
<evidence type="ECO:0000313" key="1">
    <source>
        <dbReference type="EMBL" id="KAF3525645.1"/>
    </source>
</evidence>
<comment type="caution">
    <text evidence="1">The sequence shown here is derived from an EMBL/GenBank/DDBJ whole genome shotgun (WGS) entry which is preliminary data.</text>
</comment>
<proteinExistence type="predicted"/>
<name>A0A8S9PUF2_BRACR</name>
<dbReference type="Proteomes" id="UP000712600">
    <property type="component" value="Unassembled WGS sequence"/>
</dbReference>